<proteinExistence type="inferred from homology"/>
<dbReference type="FunCoup" id="B3LF10">
    <property type="interactions" value="142"/>
</dbReference>
<dbReference type="InterPro" id="IPR003918">
    <property type="entry name" value="NADH_UbQ_OxRdtase"/>
</dbReference>
<dbReference type="PANTHER" id="PTHR43507">
    <property type="entry name" value="NADH-UBIQUINONE OXIDOREDUCTASE CHAIN 4"/>
    <property type="match status" value="1"/>
</dbReference>
<feature type="transmembrane region" description="Helical" evidence="17">
    <location>
        <begin position="376"/>
        <end position="399"/>
    </location>
</feature>
<evidence type="ECO:0000256" key="2">
    <source>
        <dbReference type="ARBA" id="ARBA00004225"/>
    </source>
</evidence>
<feature type="transmembrane region" description="Helical" evidence="17">
    <location>
        <begin position="301"/>
        <end position="323"/>
    </location>
</feature>
<evidence type="ECO:0000256" key="17">
    <source>
        <dbReference type="RuleBase" id="RU003297"/>
    </source>
</evidence>
<feature type="transmembrane region" description="Helical" evidence="17">
    <location>
        <begin position="139"/>
        <end position="162"/>
    </location>
</feature>
<organism evidence="21 22">
    <name type="scientific">Drosophila virilis</name>
    <name type="common">Fruit fly</name>
    <dbReference type="NCBI Taxonomy" id="7244"/>
    <lineage>
        <taxon>Eukaryota</taxon>
        <taxon>Metazoa</taxon>
        <taxon>Ecdysozoa</taxon>
        <taxon>Arthropoda</taxon>
        <taxon>Hexapoda</taxon>
        <taxon>Insecta</taxon>
        <taxon>Pterygota</taxon>
        <taxon>Neoptera</taxon>
        <taxon>Endopterygota</taxon>
        <taxon>Diptera</taxon>
        <taxon>Brachycera</taxon>
        <taxon>Muscomorpha</taxon>
        <taxon>Ephydroidea</taxon>
        <taxon>Drosophilidae</taxon>
        <taxon>Drosophila</taxon>
    </lineage>
</organism>
<evidence type="ECO:0000313" key="22">
    <source>
        <dbReference type="Proteomes" id="UP000008792"/>
    </source>
</evidence>
<dbReference type="Proteomes" id="UP000008792">
    <property type="component" value="Mitochondrion"/>
</dbReference>
<dbReference type="PRINTS" id="PR01437">
    <property type="entry name" value="NUOXDRDTASE4"/>
</dbReference>
<evidence type="ECO:0000256" key="16">
    <source>
        <dbReference type="ARBA" id="ARBA00049551"/>
    </source>
</evidence>
<feature type="transmembrane region" description="Helical" evidence="17">
    <location>
        <begin position="335"/>
        <end position="356"/>
    </location>
</feature>
<evidence type="ECO:0000256" key="7">
    <source>
        <dbReference type="ARBA" id="ARBA00022660"/>
    </source>
</evidence>
<reference evidence="20" key="5">
    <citation type="submission" date="2010-12" db="EMBL/GenBank/DDBJ databases">
        <title>Molecular phylogeny of the Drosophila virilis species group inferred from complete mitochondrial DNA sequences.</title>
        <authorList>
            <person name="Spicer G.S."/>
            <person name="Mendez I."/>
        </authorList>
    </citation>
    <scope>NUCLEOTIDE SEQUENCE</scope>
    <source>
        <strain evidence="20">15010-1051.09</strain>
    </source>
</reference>
<evidence type="ECO:0000256" key="15">
    <source>
        <dbReference type="ARBA" id="ARBA00023136"/>
    </source>
</evidence>
<evidence type="ECO:0000256" key="5">
    <source>
        <dbReference type="ARBA" id="ARBA00021006"/>
    </source>
</evidence>
<dbReference type="GO" id="GO:0008137">
    <property type="term" value="F:NADH dehydrogenase (ubiquinone) activity"/>
    <property type="evidence" value="ECO:0007669"/>
    <property type="project" value="UniProtKB-UniRule"/>
</dbReference>
<keyword evidence="8 17" id="KW-0812">Transmembrane</keyword>
<dbReference type="GO" id="GO:0003954">
    <property type="term" value="F:NADH dehydrogenase activity"/>
    <property type="evidence" value="ECO:0007669"/>
    <property type="project" value="TreeGrafter"/>
</dbReference>
<evidence type="ECO:0000256" key="8">
    <source>
        <dbReference type="ARBA" id="ARBA00022692"/>
    </source>
</evidence>
<evidence type="ECO:0000256" key="12">
    <source>
        <dbReference type="ARBA" id="ARBA00023027"/>
    </source>
</evidence>
<keyword evidence="6 17" id="KW-0813">Transport</keyword>
<geneLocation type="mitochondrion" evidence="21"/>
<feature type="domain" description="NADH:quinone oxidoreductase/Mrp antiporter transmembrane" evidence="18">
    <location>
        <begin position="106"/>
        <end position="390"/>
    </location>
</feature>
<evidence type="ECO:0000313" key="21">
    <source>
        <dbReference type="EMBL" id="DAA06255.1"/>
    </source>
</evidence>
<feature type="domain" description="NADH:ubiquinone oxidoreductase chain 4 N-terminal" evidence="19">
    <location>
        <begin position="1"/>
        <end position="103"/>
    </location>
</feature>
<evidence type="ECO:0000259" key="19">
    <source>
        <dbReference type="Pfam" id="PF01059"/>
    </source>
</evidence>
<reference evidence="21" key="2">
    <citation type="submission" date="2007-10" db="EMBL/GenBank/DDBJ databases">
        <authorList>
            <consortium name="Drosophila Comparative Genome Sequencing and Analysis Consortium"/>
            <person name="Montooth K.L."/>
            <person name="Abt D.N."/>
            <person name="Hofmann J.W."/>
            <person name="Rand D.M."/>
        </authorList>
    </citation>
    <scope>NUCLEOTIDE SEQUENCE</scope>
</reference>
<dbReference type="EMBL" id="BK006340">
    <property type="protein sequence ID" value="DAA06255.1"/>
    <property type="molecule type" value="Genomic_DNA"/>
</dbReference>
<comment type="function">
    <text evidence="17">Core subunit of the mitochondrial membrane respiratory chain NADH dehydrogenase (Complex I) which catalyzes electron transfer from NADH through the respiratory chain, using ubiquinone as an electron acceptor. Essential for the catalytic activity and assembly of complex I.</text>
</comment>
<dbReference type="AlphaFoldDB" id="B3LF10"/>
<comment type="subcellular location">
    <subcellularLocation>
        <location evidence="2 17">Mitochondrion membrane</location>
        <topology evidence="2 17">Multi-pass membrane protein</topology>
    </subcellularLocation>
</comment>
<dbReference type="Pfam" id="PF01059">
    <property type="entry name" value="Oxidored_q5_N"/>
    <property type="match status" value="1"/>
</dbReference>
<feature type="transmembrane region" description="Helical" evidence="17">
    <location>
        <begin position="216"/>
        <end position="235"/>
    </location>
</feature>
<accession>B3LF10</accession>
<comment type="catalytic activity">
    <reaction evidence="16 17">
        <text>a ubiquinone + NADH + 5 H(+)(in) = a ubiquinol + NAD(+) + 4 H(+)(out)</text>
        <dbReference type="Rhea" id="RHEA:29091"/>
        <dbReference type="Rhea" id="RHEA-COMP:9565"/>
        <dbReference type="Rhea" id="RHEA-COMP:9566"/>
        <dbReference type="ChEBI" id="CHEBI:15378"/>
        <dbReference type="ChEBI" id="CHEBI:16389"/>
        <dbReference type="ChEBI" id="CHEBI:17976"/>
        <dbReference type="ChEBI" id="CHEBI:57540"/>
        <dbReference type="ChEBI" id="CHEBI:57945"/>
        <dbReference type="EC" id="7.1.1.2"/>
    </reaction>
</comment>
<dbReference type="InterPro" id="IPR000260">
    <property type="entry name" value="NADH4_N"/>
</dbReference>
<dbReference type="GO" id="GO:0015990">
    <property type="term" value="P:electron transport coupled proton transport"/>
    <property type="evidence" value="ECO:0007669"/>
    <property type="project" value="TreeGrafter"/>
</dbReference>
<keyword evidence="22" id="KW-1185">Reference proteome</keyword>
<dbReference type="GO" id="GO:0031966">
    <property type="term" value="C:mitochondrial membrane"/>
    <property type="evidence" value="ECO:0007669"/>
    <property type="project" value="UniProtKB-SubCell"/>
</dbReference>
<feature type="transmembrane region" description="Helical" evidence="17">
    <location>
        <begin position="182"/>
        <end position="204"/>
    </location>
</feature>
<feature type="transmembrane region" description="Helical" evidence="17">
    <location>
        <begin position="110"/>
        <end position="132"/>
    </location>
</feature>
<evidence type="ECO:0000259" key="18">
    <source>
        <dbReference type="Pfam" id="PF00361"/>
    </source>
</evidence>
<protein>
    <recommendedName>
        <fullName evidence="5 17">NADH-ubiquinone oxidoreductase chain 4</fullName>
        <ecNumber evidence="4 17">7.1.1.2</ecNumber>
    </recommendedName>
</protein>
<evidence type="ECO:0000313" key="20">
    <source>
        <dbReference type="EMBL" id="ADW41411.1"/>
    </source>
</evidence>
<feature type="transmembrane region" description="Helical" evidence="17">
    <location>
        <begin position="7"/>
        <end position="36"/>
    </location>
</feature>
<dbReference type="InterPro" id="IPR001750">
    <property type="entry name" value="ND/Mrp_TM"/>
</dbReference>
<evidence type="ECO:0000256" key="9">
    <source>
        <dbReference type="ARBA" id="ARBA00022967"/>
    </source>
</evidence>
<keyword evidence="11 17" id="KW-1133">Transmembrane helix</keyword>
<comment type="function">
    <text evidence="1">Core subunit of the mitochondrial membrane respiratory chain NADH dehydrogenase (Complex I) that is believed to belong to the minimal assembly required for catalysis. Complex I functions in the transfer of electrons from NADH to the respiratory chain. The immediate electron acceptor for the enzyme is believed to be ubiquinone.</text>
</comment>
<evidence type="ECO:0000256" key="4">
    <source>
        <dbReference type="ARBA" id="ARBA00012944"/>
    </source>
</evidence>
<dbReference type="GO" id="GO:0042773">
    <property type="term" value="P:ATP synthesis coupled electron transport"/>
    <property type="evidence" value="ECO:0007669"/>
    <property type="project" value="InterPro"/>
</dbReference>
<dbReference type="GO" id="GO:0048039">
    <property type="term" value="F:ubiquinone binding"/>
    <property type="evidence" value="ECO:0007669"/>
    <property type="project" value="TreeGrafter"/>
</dbReference>
<evidence type="ECO:0000256" key="10">
    <source>
        <dbReference type="ARBA" id="ARBA00022982"/>
    </source>
</evidence>
<dbReference type="EC" id="7.1.1.2" evidence="4 17"/>
<dbReference type="InParanoid" id="B3LF10"/>
<feature type="transmembrane region" description="Helical" evidence="17">
    <location>
        <begin position="87"/>
        <end position="104"/>
    </location>
</feature>
<dbReference type="EMBL" id="HQ849831">
    <property type="protein sequence ID" value="ADW41411.1"/>
    <property type="molecule type" value="Genomic_DNA"/>
</dbReference>
<feature type="transmembrane region" description="Helical" evidence="17">
    <location>
        <begin position="247"/>
        <end position="265"/>
    </location>
</feature>
<keyword evidence="9" id="KW-1278">Translocase</keyword>
<gene>
    <name evidence="20" type="primary">ND4</name>
</gene>
<name>B3LF10_DROVI</name>
<keyword evidence="14 17" id="KW-0496">Mitochondrion</keyword>
<keyword evidence="10 17" id="KW-0249">Electron transport</keyword>
<reference evidence="22" key="4">
    <citation type="journal article" date="2009" name="J. Mol. Evol.">
        <title>Comparative genomics of Drosophila mtDNA: Novel features of conservation and change across functional domains and lineages.</title>
        <authorList>
            <person name="Montooth K.L."/>
            <person name="Abt D.N."/>
            <person name="Hofmann J.W."/>
            <person name="Rand D.M."/>
        </authorList>
    </citation>
    <scope>NUCLEOTIDE SEQUENCE [LARGE SCALE GENOMIC DNA]</scope>
    <source>
        <strain evidence="22">Tucson 15010-1051.87</strain>
    </source>
</reference>
<dbReference type="PANTHER" id="PTHR43507:SF20">
    <property type="entry name" value="NADH-UBIQUINONE OXIDOREDUCTASE CHAIN 4"/>
    <property type="match status" value="1"/>
</dbReference>
<comment type="similarity">
    <text evidence="3 17">Belongs to the complex I subunit 4 family.</text>
</comment>
<keyword evidence="7 17" id="KW-0679">Respiratory chain</keyword>
<feature type="transmembrane region" description="Helical" evidence="17">
    <location>
        <begin position="56"/>
        <end position="75"/>
    </location>
</feature>
<evidence type="ECO:0000256" key="1">
    <source>
        <dbReference type="ARBA" id="ARBA00003257"/>
    </source>
</evidence>
<dbReference type="STRING" id="7244.B3LF10"/>
<evidence type="ECO:0000256" key="3">
    <source>
        <dbReference type="ARBA" id="ARBA00009025"/>
    </source>
</evidence>
<feature type="transmembrane region" description="Helical" evidence="17">
    <location>
        <begin position="272"/>
        <end position="295"/>
    </location>
</feature>
<evidence type="ECO:0000256" key="14">
    <source>
        <dbReference type="ARBA" id="ARBA00023128"/>
    </source>
</evidence>
<keyword evidence="13 17" id="KW-0830">Ubiquinone</keyword>
<keyword evidence="15 17" id="KW-0472">Membrane</keyword>
<evidence type="ECO:0000256" key="11">
    <source>
        <dbReference type="ARBA" id="ARBA00022989"/>
    </source>
</evidence>
<sequence length="446" mass="51199">MLKLIFFLVFLLPLCFINNMFWMVQVLLFFISFLFLLMNNFMNYWMNISYFLGCDMLSYGLVLLSLWICSLMLMASESVYKYNNYKNLFLLNVVMLLLLLVLTFSSMSLFMFYLFFESSLIPTLFLILGWGYQPERLQAGIYLLFYTLLVSLPMLIGIFYLMNKMGTMNFYLMNNFMFNYDLLYFCLVCAFLVKMPMFLVHLWLPKAHVEAPVSGSMILAGIMLKLGGYGMLRVLSILQMMNLKYSFIWISISLVGGVLVSFVCLRQTDLKALIAYSSVAHMGIVLAGLLTMSYWGLCGSYSLMIAHGLCSSGLFCLANVSYERLGSRSLLINKGLLNFMPAMALWWFLLSSANMAAPPTLNLLGEISLLNSIVSWSWVSMIMLSLLSFFSAAYTLYLYSFSQHGKIFSGVYSFSSGKIREYLLMLLHWLPLNMLIMKSDMCLLWL</sequence>
<evidence type="ECO:0000256" key="6">
    <source>
        <dbReference type="ARBA" id="ARBA00022448"/>
    </source>
</evidence>
<reference evidence="21" key="1">
    <citation type="journal article" date="2007" name="Nature">
        <title>Evolution of genes and genomes on the Drosophila phylogeny.</title>
        <authorList>
            <consortium name="Drosophila 12 Genomes Consortium"/>
            <person name="Clark A.G."/>
            <person name="Eisen M.B."/>
            <person name="Smith D.R."/>
            <person name="Bergman C.M."/>
            <person name="Oliver B."/>
            <person name="Markow T.A."/>
            <person name="Kaufman T.C."/>
            <person name="Kellis M."/>
            <person name="Gelbart W."/>
            <person name="Iyer V.N."/>
            <person name="Pollard D.A."/>
            <person name="Sackton T.B."/>
            <person name="Larracuente A.M."/>
            <person name="Singh N.D."/>
            <person name="Abad J.P."/>
            <person name="Abt D.N."/>
            <person name="Adryan B."/>
            <person name="Aguade M."/>
            <person name="Akashi H."/>
            <person name="Anderson W.W."/>
            <person name="Aquadro C.F."/>
            <person name="Ardell D.H."/>
            <person name="Arguello R."/>
            <person name="Artieri C.G."/>
            <person name="Barbash D.A."/>
            <person name="Barker D."/>
            <person name="Barsanti P."/>
            <person name="Batterham P."/>
            <person name="Batzoglou S."/>
            <person name="Begun D."/>
            <person name="Bhutkar A."/>
            <person name="Blanco E."/>
            <person name="Bosak S.A."/>
            <person name="Bradley R.K."/>
            <person name="Brand A.D."/>
            <person name="Brent M.R."/>
            <person name="Brooks A.N."/>
            <person name="Brown R.H."/>
            <person name="Butlin R.K."/>
            <person name="Caggese C."/>
            <person name="Calvi B.R."/>
            <person name="Bernardo de Carvalho A."/>
            <person name="Caspi A."/>
            <person name="Castrezana S."/>
            <person name="Celniker S.E."/>
            <person name="Chang J.L."/>
            <person name="Chapple C."/>
            <person name="Chatterji S."/>
            <person name="Chinwalla A."/>
            <person name="Civetta A."/>
            <person name="Clifton S.W."/>
            <person name="Comeron J.M."/>
            <person name="Costello J.C."/>
            <person name="Coyne J.A."/>
            <person name="Daub J."/>
            <person name="David R.G."/>
            <person name="Delcher A.L."/>
            <person name="Delehaunty K."/>
            <person name="Do C.B."/>
            <person name="Ebling H."/>
            <person name="Edwards K."/>
            <person name="Eickbush T."/>
            <person name="Evans J.D."/>
            <person name="Filipski A."/>
            <person name="Findeiss S."/>
            <person name="Freyhult E."/>
            <person name="Fulton L."/>
            <person name="Fulton R."/>
            <person name="Garcia A.C."/>
            <person name="Gardiner A."/>
            <person name="Garfield D.A."/>
            <person name="Garvin B.E."/>
            <person name="Gibson G."/>
            <person name="Gilbert D."/>
            <person name="Gnerre S."/>
            <person name="Godfrey J."/>
            <person name="Good R."/>
            <person name="Gotea V."/>
            <person name="Gravely B."/>
            <person name="Greenberg A.J."/>
            <person name="Griffiths-Jones S."/>
            <person name="Gross S."/>
            <person name="Guigo R."/>
            <person name="Gustafson E.A."/>
            <person name="Haerty W."/>
            <person name="Hahn M.W."/>
            <person name="Halligan D.L."/>
            <person name="Halpern A.L."/>
            <person name="Halter G.M."/>
            <person name="Han M.V."/>
            <person name="Heger A."/>
            <person name="Hillier L."/>
            <person name="Hinrichs A.S."/>
            <person name="Holmes I."/>
            <person name="Hoskins R.A."/>
            <person name="Hubisz M.J."/>
            <person name="Hultmark D."/>
            <person name="Huntley M.A."/>
            <person name="Jaffe D.B."/>
            <person name="Jagadeeshan S."/>
            <person name="Jeck W.R."/>
            <person name="Johnson J."/>
            <person name="Jones C.D."/>
            <person name="Jordan W.C."/>
            <person name="Karpen G.H."/>
            <person name="Kataoka E."/>
            <person name="Keightley P.D."/>
            <person name="Kheradpour P."/>
            <person name="Kirkness E.F."/>
            <person name="Koerich L.B."/>
            <person name="Kristiansen K."/>
            <person name="Kudrna D."/>
            <person name="Kulathinal R.J."/>
            <person name="Kumar S."/>
            <person name="Kwok R."/>
            <person name="Lander E."/>
            <person name="Langley C.H."/>
            <person name="Lapoint R."/>
            <person name="Lazzaro B.P."/>
            <person name="Lee S.J."/>
            <person name="Levesque L."/>
            <person name="Li R."/>
            <person name="Lin C.F."/>
            <person name="Lin M.F."/>
            <person name="Lindblad-Toh K."/>
            <person name="Llopart A."/>
            <person name="Long M."/>
            <person name="Low L."/>
            <person name="Lozovsky E."/>
            <person name="Lu J."/>
            <person name="Luo M."/>
            <person name="Machado C.A."/>
            <person name="Makalowski W."/>
            <person name="Marzo M."/>
            <person name="Matsuda M."/>
            <person name="Matzkin L."/>
            <person name="McAllister B."/>
            <person name="McBride C.S."/>
            <person name="McKernan B."/>
            <person name="McKernan K."/>
            <person name="Mendez-Lago M."/>
            <person name="Minx P."/>
            <person name="Mollenhauer M.U."/>
            <person name="Montooth K."/>
            <person name="Mount S.M."/>
            <person name="Mu X."/>
            <person name="Myers E."/>
            <person name="Negre B."/>
            <person name="Newfeld S."/>
            <person name="Nielsen R."/>
            <person name="Noor M.A."/>
            <person name="O'Grady P."/>
            <person name="Pachter L."/>
            <person name="Papaceit M."/>
            <person name="Parisi M.J."/>
            <person name="Parisi M."/>
            <person name="Parts L."/>
            <person name="Pedersen J.S."/>
            <person name="Pesole G."/>
            <person name="Phillippy A.M."/>
            <person name="Ponting C.P."/>
            <person name="Pop M."/>
            <person name="Porcelli D."/>
            <person name="Powell J.R."/>
            <person name="Prohaska S."/>
            <person name="Pruitt K."/>
            <person name="Puig M."/>
            <person name="Quesneville H."/>
            <person name="Ram K.R."/>
            <person name="Rand D."/>
            <person name="Rasmussen M.D."/>
            <person name="Reed L.K."/>
            <person name="Reenan R."/>
            <person name="Reily A."/>
            <person name="Remington K.A."/>
            <person name="Rieger T.T."/>
            <person name="Ritchie M.G."/>
            <person name="Robin C."/>
            <person name="Rogers Y.H."/>
            <person name="Rohde C."/>
            <person name="Rozas J."/>
            <person name="Rubenfield M.J."/>
            <person name="Ruiz A."/>
            <person name="Russo S."/>
            <person name="Salzberg S.L."/>
            <person name="Sanchez-Gracia A."/>
            <person name="Saranga D.J."/>
            <person name="Sato H."/>
            <person name="Schaeffer S.W."/>
            <person name="Schatz M.C."/>
            <person name="Schlenke T."/>
            <person name="Schwartz R."/>
            <person name="Segarra C."/>
            <person name="Singh R.S."/>
            <person name="Sirot L."/>
            <person name="Sirota M."/>
            <person name="Sisneros N.B."/>
            <person name="Smith C.D."/>
            <person name="Smith T.F."/>
            <person name="Spieth J."/>
            <person name="Stage D.E."/>
            <person name="Stark A."/>
            <person name="Stephan W."/>
            <person name="Strausberg R.L."/>
            <person name="Strempel S."/>
            <person name="Sturgill D."/>
            <person name="Sutton G."/>
            <person name="Sutton G.G."/>
            <person name="Tao W."/>
            <person name="Teichmann S."/>
            <person name="Tobari Y.N."/>
            <person name="Tomimura Y."/>
            <person name="Tsolas J.M."/>
            <person name="Valente V.L."/>
            <person name="Venter E."/>
            <person name="Venter J.C."/>
            <person name="Vicario S."/>
            <person name="Vieira F.G."/>
            <person name="Vilella A.J."/>
            <person name="Villasante A."/>
            <person name="Walenz B."/>
            <person name="Wang J."/>
            <person name="Wasserman M."/>
            <person name="Watts T."/>
            <person name="Wilson D."/>
            <person name="Wilson R.K."/>
            <person name="Wing R.A."/>
            <person name="Wolfner M.F."/>
            <person name="Wong A."/>
            <person name="Wong G.K."/>
            <person name="Wu C.I."/>
            <person name="Wu G."/>
            <person name="Yamamoto D."/>
            <person name="Yang H.P."/>
            <person name="Yang S.P."/>
            <person name="Yorke J.A."/>
            <person name="Yoshida K."/>
            <person name="Zdobnov E."/>
            <person name="Zhang P."/>
            <person name="Zhang Y."/>
            <person name="Zimin A.V."/>
            <person name="Baldwin J."/>
            <person name="Abdouelleil A."/>
            <person name="Abdulkadir J."/>
            <person name="Abebe A."/>
            <person name="Abera B."/>
            <person name="Abreu J."/>
            <person name="Acer S.C."/>
            <person name="Aftuck L."/>
            <person name="Alexander A."/>
            <person name="An P."/>
            <person name="Anderson E."/>
            <person name="Anderson S."/>
            <person name="Arachi H."/>
            <person name="Azer M."/>
            <person name="Bachantsang P."/>
            <person name="Barry A."/>
            <person name="Bayul T."/>
            <person name="Berlin A."/>
            <person name="Bessette D."/>
            <person name="Bloom T."/>
            <person name="Blye J."/>
            <person name="Boguslavskiy L."/>
            <person name="Bonnet C."/>
            <person name="Boukhgalter B."/>
            <person name="Bourzgui I."/>
            <person name="Brown A."/>
            <person name="Cahill P."/>
            <person name="Channer S."/>
            <person name="Cheshatsang Y."/>
            <person name="Chuda L."/>
            <person name="Citroen M."/>
            <person name="Collymore A."/>
            <person name="Cooke P."/>
            <person name="Costello M."/>
            <person name="D'Aco K."/>
            <person name="Daza R."/>
            <person name="De Haan G."/>
            <person name="DeGray S."/>
            <person name="DeMaso C."/>
            <person name="Dhargay N."/>
            <person name="Dooley K."/>
            <person name="Dooley E."/>
            <person name="Doricent M."/>
            <person name="Dorje P."/>
            <person name="Dorjee K."/>
            <person name="Dupes A."/>
            <person name="Elong R."/>
            <person name="Falk J."/>
            <person name="Farina A."/>
            <person name="Faro S."/>
            <person name="Ferguson D."/>
            <person name="Fisher S."/>
            <person name="Foley C.D."/>
            <person name="Franke A."/>
            <person name="Friedrich D."/>
            <person name="Gadbois L."/>
            <person name="Gearin G."/>
            <person name="Gearin C.R."/>
            <person name="Giannoukos G."/>
            <person name="Goode T."/>
            <person name="Graham J."/>
            <person name="Grandbois E."/>
            <person name="Grewal S."/>
            <person name="Gyaltsen K."/>
            <person name="Hafez N."/>
            <person name="Hagos B."/>
            <person name="Hall J."/>
            <person name="Henson C."/>
            <person name="Hollinger A."/>
            <person name="Honan T."/>
            <person name="Huard M.D."/>
            <person name="Hughes L."/>
            <person name="Hurhula B."/>
            <person name="Husby M.E."/>
            <person name="Kamat A."/>
            <person name="Kanga B."/>
            <person name="Kashin S."/>
            <person name="Khazanovich D."/>
            <person name="Kisner P."/>
            <person name="Lance K."/>
            <person name="Lara M."/>
            <person name="Lee W."/>
            <person name="Lennon N."/>
            <person name="Letendre F."/>
            <person name="LeVine R."/>
            <person name="Lipovsky A."/>
            <person name="Liu X."/>
            <person name="Liu J."/>
            <person name="Liu S."/>
            <person name="Lokyitsang T."/>
            <person name="Lokyitsang Y."/>
            <person name="Lubonja R."/>
            <person name="Lui A."/>
            <person name="MacDonald P."/>
            <person name="Magnisalis V."/>
            <person name="Maru K."/>
            <person name="Matthews C."/>
            <person name="McCusker W."/>
            <person name="McDonough S."/>
            <person name="Mehta T."/>
            <person name="Meldrim J."/>
            <person name="Meneus L."/>
            <person name="Mihai O."/>
            <person name="Mihalev A."/>
            <person name="Mihova T."/>
            <person name="Mittelman R."/>
            <person name="Mlenga V."/>
            <person name="Montmayeur A."/>
            <person name="Mulrain L."/>
            <person name="Navidi A."/>
            <person name="Naylor J."/>
            <person name="Negash T."/>
            <person name="Nguyen T."/>
            <person name="Nguyen N."/>
            <person name="Nicol R."/>
            <person name="Norbu C."/>
            <person name="Norbu N."/>
            <person name="Novod N."/>
            <person name="O'Neill B."/>
            <person name="Osman S."/>
            <person name="Markiewicz E."/>
            <person name="Oyono O.L."/>
            <person name="Patti C."/>
            <person name="Phunkhang P."/>
            <person name="Pierre F."/>
            <person name="Priest M."/>
            <person name="Raghuraman S."/>
            <person name="Rege F."/>
            <person name="Reyes R."/>
            <person name="Rise C."/>
            <person name="Rogov P."/>
            <person name="Ross K."/>
            <person name="Ryan E."/>
            <person name="Settipalli S."/>
            <person name="Shea T."/>
            <person name="Sherpa N."/>
            <person name="Shi L."/>
            <person name="Shih D."/>
            <person name="Sparrow T."/>
            <person name="Spaulding J."/>
            <person name="Stalker J."/>
            <person name="Stange-Thomann N."/>
            <person name="Stavropoulos S."/>
            <person name="Stone C."/>
            <person name="Strader C."/>
            <person name="Tesfaye S."/>
            <person name="Thomson T."/>
            <person name="Thoulutsang Y."/>
            <person name="Thoulutsang D."/>
            <person name="Topham K."/>
            <person name="Topping I."/>
            <person name="Tsamla T."/>
            <person name="Vassiliev H."/>
            <person name="Vo A."/>
            <person name="Wangchuk T."/>
            <person name="Wangdi T."/>
            <person name="Weiand M."/>
            <person name="Wilkinson J."/>
            <person name="Wilson A."/>
            <person name="Yadav S."/>
            <person name="Young G."/>
            <person name="Yu Q."/>
            <person name="Zembek L."/>
            <person name="Zhong D."/>
            <person name="Zimmer A."/>
            <person name="Zwirko Z."/>
            <person name="Jaffe D.B."/>
            <person name="Alvarez P."/>
            <person name="Brockman W."/>
            <person name="Butler J."/>
            <person name="Chin C."/>
            <person name="Gnerre S."/>
            <person name="Grabherr M."/>
            <person name="Kleber M."/>
            <person name="Mauceli E."/>
            <person name="MacCallum I."/>
        </authorList>
    </citation>
    <scope>NUCLEOTIDE SEQUENCE</scope>
</reference>
<dbReference type="Pfam" id="PF00361">
    <property type="entry name" value="Proton_antipo_M"/>
    <property type="match status" value="1"/>
</dbReference>
<keyword evidence="12 17" id="KW-0520">NAD</keyword>
<reference evidence="21" key="3">
    <citation type="submission" date="2008-06" db="EMBL/GenBank/DDBJ databases">
        <title>Comparative genomics of the Drosophila mtDNA: variation in evolutionary rates across regulatory elements, oxidative phosphorylation complexes and lineages.</title>
        <authorList>
            <person name="Montooth K.L."/>
            <person name="Abt D.N."/>
            <person name="Hofmann J.W."/>
            <person name="Rand D.M."/>
        </authorList>
    </citation>
    <scope>NUCLEOTIDE SEQUENCE</scope>
</reference>
<evidence type="ECO:0000256" key="13">
    <source>
        <dbReference type="ARBA" id="ARBA00023075"/>
    </source>
</evidence>